<dbReference type="AlphaFoldDB" id="A0A1I8HM97"/>
<dbReference type="Proteomes" id="UP000095280">
    <property type="component" value="Unplaced"/>
</dbReference>
<keyword evidence="1" id="KW-1185">Reference proteome</keyword>
<name>A0A1I8HM97_9PLAT</name>
<sequence length="267" mass="29268">GLSIVLNRWNGFASGAAFTLQLRPAYTNATATCNLQNACAHYVRIGVKDPTSVIACRLSNGKYAVKPVVFNEQTLTWNFRNWTGKTSTGSFSVSLEPGIGVDTAYCSLVREPECDAPAEGNNDFVEIILSSEISAESSIFLSNQLMGSDDCVSRIICNFTAPNGWHRIESVVPQTVLPSTIQIDLTTESSWSEESEIYFTATSYNTCSSARHQCQLRFDNGSTQFFESVSLASPKTNEIHPEPSVSEEASIQVKNPVYTDNIEVYVT</sequence>
<accession>A0A1I8HM97</accession>
<proteinExistence type="predicted"/>
<protein>
    <submittedName>
        <fullName evidence="2">Ig-like domain-containing protein</fullName>
    </submittedName>
</protein>
<evidence type="ECO:0000313" key="1">
    <source>
        <dbReference type="Proteomes" id="UP000095280"/>
    </source>
</evidence>
<dbReference type="WBParaSite" id="maker-uti_cns_0006824-snap-gene-0.18-mRNA-1">
    <property type="protein sequence ID" value="maker-uti_cns_0006824-snap-gene-0.18-mRNA-1"/>
    <property type="gene ID" value="maker-uti_cns_0006824-snap-gene-0.18"/>
</dbReference>
<evidence type="ECO:0000313" key="2">
    <source>
        <dbReference type="WBParaSite" id="maker-uti_cns_0006824-snap-gene-0.18-mRNA-1"/>
    </source>
</evidence>
<reference evidence="2" key="1">
    <citation type="submission" date="2016-11" db="UniProtKB">
        <authorList>
            <consortium name="WormBaseParasite"/>
        </authorList>
    </citation>
    <scope>IDENTIFICATION</scope>
</reference>
<organism evidence="1 2">
    <name type="scientific">Macrostomum lignano</name>
    <dbReference type="NCBI Taxonomy" id="282301"/>
    <lineage>
        <taxon>Eukaryota</taxon>
        <taxon>Metazoa</taxon>
        <taxon>Spiralia</taxon>
        <taxon>Lophotrochozoa</taxon>
        <taxon>Platyhelminthes</taxon>
        <taxon>Rhabditophora</taxon>
        <taxon>Macrostomorpha</taxon>
        <taxon>Macrostomida</taxon>
        <taxon>Macrostomidae</taxon>
        <taxon>Macrostomum</taxon>
    </lineage>
</organism>